<dbReference type="EMBL" id="SNRY01005340">
    <property type="protein sequence ID" value="KAA6315209.1"/>
    <property type="molecule type" value="Genomic_DNA"/>
</dbReference>
<gene>
    <name evidence="2" type="ORF">EZS27_034300</name>
</gene>
<reference evidence="2" key="1">
    <citation type="submission" date="2019-03" db="EMBL/GenBank/DDBJ databases">
        <title>Single cell metagenomics reveals metabolic interactions within the superorganism composed of flagellate Streblomastix strix and complex community of Bacteroidetes bacteria on its surface.</title>
        <authorList>
            <person name="Treitli S.C."/>
            <person name="Kolisko M."/>
            <person name="Husnik F."/>
            <person name="Keeling P."/>
            <person name="Hampl V."/>
        </authorList>
    </citation>
    <scope>NUCLEOTIDE SEQUENCE</scope>
    <source>
        <strain evidence="2">STM</strain>
    </source>
</reference>
<dbReference type="InterPro" id="IPR025668">
    <property type="entry name" value="Tnp_DDE_dom"/>
</dbReference>
<proteinExistence type="predicted"/>
<feature type="domain" description="Transposase DDE" evidence="1">
    <location>
        <begin position="1"/>
        <end position="21"/>
    </location>
</feature>
<dbReference type="Pfam" id="PF13612">
    <property type="entry name" value="DDE_Tnp_1_3"/>
    <property type="match status" value="1"/>
</dbReference>
<sequence>IESINDELKNICQIEHSRHRSLNNFIANLISGSAAYCFLPKKPSINVQFEKQTLYYLF</sequence>
<accession>A0A5J4Q2E3</accession>
<evidence type="ECO:0000313" key="2">
    <source>
        <dbReference type="EMBL" id="KAA6315209.1"/>
    </source>
</evidence>
<evidence type="ECO:0000259" key="1">
    <source>
        <dbReference type="Pfam" id="PF13612"/>
    </source>
</evidence>
<name>A0A5J4Q2E3_9ZZZZ</name>
<comment type="caution">
    <text evidence="2">The sequence shown here is derived from an EMBL/GenBank/DDBJ whole genome shotgun (WGS) entry which is preliminary data.</text>
</comment>
<protein>
    <recommendedName>
        <fullName evidence="1">Transposase DDE domain-containing protein</fullName>
    </recommendedName>
</protein>
<feature type="non-terminal residue" evidence="2">
    <location>
        <position position="1"/>
    </location>
</feature>
<dbReference type="AlphaFoldDB" id="A0A5J4Q2E3"/>
<organism evidence="2">
    <name type="scientific">termite gut metagenome</name>
    <dbReference type="NCBI Taxonomy" id="433724"/>
    <lineage>
        <taxon>unclassified sequences</taxon>
        <taxon>metagenomes</taxon>
        <taxon>organismal metagenomes</taxon>
    </lineage>
</organism>